<dbReference type="Proteomes" id="UP000469871">
    <property type="component" value="Unassembled WGS sequence"/>
</dbReference>
<reference evidence="2 6" key="2">
    <citation type="submission" date="2017-02" db="EMBL/GenBank/DDBJ databases">
        <title>Clonality and virulence of isolates of VRE in Hematopoietic Stem Cell Transplanted (HSCT) patients.</title>
        <authorList>
            <person name="Marchi A.P."/>
            <person name="Martins R.C."/>
            <person name="Marie S.K."/>
            <person name="Levin A.S."/>
            <person name="Costa S.F."/>
        </authorList>
    </citation>
    <scope>NUCLEOTIDE SEQUENCE [LARGE SCALE GENOMIC DNA]</scope>
    <source>
        <strain evidence="2 6">LIM1759</strain>
    </source>
</reference>
<dbReference type="EMBL" id="WEFP01000029">
    <property type="protein sequence ID" value="KAB7571842.1"/>
    <property type="molecule type" value="Genomic_DNA"/>
</dbReference>
<comment type="caution">
    <text evidence="2">The sequence shown here is derived from an EMBL/GenBank/DDBJ whole genome shotgun (WGS) entry which is preliminary data.</text>
</comment>
<dbReference type="GeneID" id="66454938"/>
<accession>A0A133CQJ7</accession>
<dbReference type="Proteomes" id="UP000191171">
    <property type="component" value="Unassembled WGS sequence"/>
</dbReference>
<organism evidence="2 6">
    <name type="scientific">Enterococcus faecium</name>
    <name type="common">Streptococcus faecium</name>
    <dbReference type="NCBI Taxonomy" id="1352"/>
    <lineage>
        <taxon>Bacteria</taxon>
        <taxon>Bacillati</taxon>
        <taxon>Bacillota</taxon>
        <taxon>Bacilli</taxon>
        <taxon>Lactobacillales</taxon>
        <taxon>Enterococcaceae</taxon>
        <taxon>Enterococcus</taxon>
    </lineage>
</organism>
<dbReference type="Proteomes" id="UP000249070">
    <property type="component" value="Unassembled WGS sequence"/>
</dbReference>
<reference evidence="1 8" key="4">
    <citation type="submission" date="2019-10" db="EMBL/GenBank/DDBJ databases">
        <title>Evolutionary dynamics of vancomycin-resistant Enterococcus faecium during gastrointestinal tract colonization and bloodstream infection in immunocompromised pediatric patients.</title>
        <authorList>
            <person name="Chilambi G.S."/>
            <person name="Nordstrom H.R."/>
            <person name="Evans D.R."/>
            <person name="Ferrolino J."/>
            <person name="Hayden R.T."/>
            <person name="Maron G.M."/>
            <person name="Vo A.N."/>
            <person name="Gilmore M.S."/>
            <person name="Wolf J."/>
            <person name="Rosch J.W."/>
            <person name="Van Tyne D."/>
        </authorList>
    </citation>
    <scope>NUCLEOTIDE SEQUENCE [LARGE SCALE GENOMIC DNA]</scope>
    <source>
        <strain evidence="1 8">VRECG27</strain>
    </source>
</reference>
<dbReference type="RefSeq" id="WP_002286474.1">
    <property type="nucleotide sequence ID" value="NZ_AP022341.1"/>
</dbReference>
<reference evidence="3 7" key="3">
    <citation type="submission" date="2018-05" db="EMBL/GenBank/DDBJ databases">
        <title>Vancomycin-resistant Enterococcus faecium strain from Chelyabinsk, Russia.</title>
        <authorList>
            <person name="Gostev V."/>
            <person name="Goncharov A."/>
            <person name="Kolodzhieva V."/>
            <person name="Suvorov A."/>
            <person name="Sidorenko S."/>
            <person name="Zueva L."/>
        </authorList>
    </citation>
    <scope>NUCLEOTIDE SEQUENCE [LARGE SCALE GENOMIC DNA]</scope>
    <source>
        <strain evidence="3 7">20</strain>
    </source>
</reference>
<name>A0A133CQJ7_ENTFC</name>
<evidence type="ECO:0000313" key="7">
    <source>
        <dbReference type="Proteomes" id="UP000249070"/>
    </source>
</evidence>
<dbReference type="AlphaFoldDB" id="A0A133CQJ7"/>
<evidence type="ECO:0000313" key="3">
    <source>
        <dbReference type="EMBL" id="PZM55233.1"/>
    </source>
</evidence>
<evidence type="ECO:0000313" key="2">
    <source>
        <dbReference type="EMBL" id="OOL79623.1"/>
    </source>
</evidence>
<dbReference type="Proteomes" id="UP000183509">
    <property type="component" value="Unassembled WGS sequence"/>
</dbReference>
<evidence type="ECO:0000313" key="6">
    <source>
        <dbReference type="Proteomes" id="UP000191171"/>
    </source>
</evidence>
<proteinExistence type="predicted"/>
<reference evidence="4 5" key="1">
    <citation type="submission" date="2016-04" db="EMBL/GenBank/DDBJ databases">
        <authorList>
            <person name="Millard A."/>
        </authorList>
    </citation>
    <scope>NUCLEOTIDE SEQUENCE [LARGE SCALE GENOMIC DNA]</scope>
    <source>
        <strain evidence="4">Isolate 22</strain>
    </source>
</reference>
<dbReference type="EMBL" id="FKLM01000137">
    <property type="protein sequence ID" value="SAM54440.1"/>
    <property type="molecule type" value="Genomic_DNA"/>
</dbReference>
<sequence length="135" mass="14982">MSYRVQLIISEDVESQQFGTNVINKVINPALSINAPLIPTALSFSVTAVVSEIEDTEKIKIVEIEVLNKNEKQIFSTGEVSVSLPPQVNDINFNINARNVLVEEAGEHYAVVKFNGTEIGRQIFDIKVNKPVEKN</sequence>
<dbReference type="STRING" id="1352.AL014_03580"/>
<dbReference type="EMBL" id="QHGU01000054">
    <property type="protein sequence ID" value="PZM55233.1"/>
    <property type="molecule type" value="Genomic_DNA"/>
</dbReference>
<evidence type="ECO:0000313" key="8">
    <source>
        <dbReference type="Proteomes" id="UP000469871"/>
    </source>
</evidence>
<dbReference type="Pfam" id="PF22091">
    <property type="entry name" value="DUF6941"/>
    <property type="match status" value="1"/>
</dbReference>
<protein>
    <submittedName>
        <fullName evidence="2">Uncharacterized protein</fullName>
    </submittedName>
</protein>
<gene>
    <name evidence="2" type="ORF">B1P95_15625</name>
    <name evidence="3" type="ORF">DKP91_10480</name>
    <name evidence="4" type="ORF">DTPHA_603079</name>
    <name evidence="1" type="ORF">GBM73_18085</name>
</gene>
<dbReference type="InterPro" id="IPR054221">
    <property type="entry name" value="DUF6941"/>
</dbReference>
<evidence type="ECO:0000313" key="5">
    <source>
        <dbReference type="Proteomes" id="UP000183509"/>
    </source>
</evidence>
<evidence type="ECO:0000313" key="4">
    <source>
        <dbReference type="EMBL" id="SAM54440.1"/>
    </source>
</evidence>
<evidence type="ECO:0000313" key="1">
    <source>
        <dbReference type="EMBL" id="KAB7571842.1"/>
    </source>
</evidence>
<dbReference type="EMBL" id="MVGJ01000231">
    <property type="protein sequence ID" value="OOL79623.1"/>
    <property type="molecule type" value="Genomic_DNA"/>
</dbReference>